<feature type="region of interest" description="Disordered" evidence="1">
    <location>
        <begin position="87"/>
        <end position="112"/>
    </location>
</feature>
<reference evidence="3" key="1">
    <citation type="journal article" date="2023" name="Science">
        <title>Genome structures resolve the early diversification of teleost fishes.</title>
        <authorList>
            <person name="Parey E."/>
            <person name="Louis A."/>
            <person name="Montfort J."/>
            <person name="Bouchez O."/>
            <person name="Roques C."/>
            <person name="Iampietro C."/>
            <person name="Lluch J."/>
            <person name="Castinel A."/>
            <person name="Donnadieu C."/>
            <person name="Desvignes T."/>
            <person name="Floi Bucao C."/>
            <person name="Jouanno E."/>
            <person name="Wen M."/>
            <person name="Mejri S."/>
            <person name="Dirks R."/>
            <person name="Jansen H."/>
            <person name="Henkel C."/>
            <person name="Chen W.J."/>
            <person name="Zahm M."/>
            <person name="Cabau C."/>
            <person name="Klopp C."/>
            <person name="Thompson A.W."/>
            <person name="Robinson-Rechavi M."/>
            <person name="Braasch I."/>
            <person name="Lecointre G."/>
            <person name="Bobe J."/>
            <person name="Postlethwait J.H."/>
            <person name="Berthelot C."/>
            <person name="Roest Crollius H."/>
            <person name="Guiguen Y."/>
        </authorList>
    </citation>
    <scope>NUCLEOTIDE SEQUENCE</scope>
    <source>
        <strain evidence="3">WJC10195</strain>
    </source>
</reference>
<dbReference type="Gene3D" id="1.20.1070.10">
    <property type="entry name" value="Rhodopsin 7-helix transmembrane proteins"/>
    <property type="match status" value="1"/>
</dbReference>
<sequence length="206" mass="22064">MLQAETAKKTTPAISVISLDATSCTPSPEVITKNNCQPTPTSTKIEKKTVSFEADASVHTVLTDLEGSKVVSEPEPKLRVDAKVEEVTPLPAGGEAPNTDAQPNPPAAQGDQEVAGAVCMMPSMAGKERASKKKEGKLAKRSGYIILTFVMFWTPLIVSIVVNFFVHRYDKKLIWIAMEVEILSVSVACMTSATNPITYAAVDRAG</sequence>
<keyword evidence="2" id="KW-1133">Transmembrane helix</keyword>
<evidence type="ECO:0000256" key="1">
    <source>
        <dbReference type="SAM" id="MobiDB-lite"/>
    </source>
</evidence>
<dbReference type="EMBL" id="JAINUF010000001">
    <property type="protein sequence ID" value="KAJ8381492.1"/>
    <property type="molecule type" value="Genomic_DNA"/>
</dbReference>
<evidence type="ECO:0008006" key="5">
    <source>
        <dbReference type="Google" id="ProtNLM"/>
    </source>
</evidence>
<organism evidence="3 4">
    <name type="scientific">Synaphobranchus kaupii</name>
    <name type="common">Kaup's arrowtooth eel</name>
    <dbReference type="NCBI Taxonomy" id="118154"/>
    <lineage>
        <taxon>Eukaryota</taxon>
        <taxon>Metazoa</taxon>
        <taxon>Chordata</taxon>
        <taxon>Craniata</taxon>
        <taxon>Vertebrata</taxon>
        <taxon>Euteleostomi</taxon>
        <taxon>Actinopterygii</taxon>
        <taxon>Neopterygii</taxon>
        <taxon>Teleostei</taxon>
        <taxon>Anguilliformes</taxon>
        <taxon>Synaphobranchidae</taxon>
        <taxon>Synaphobranchus</taxon>
    </lineage>
</organism>
<name>A0A9Q1JEK3_SYNKA</name>
<keyword evidence="4" id="KW-1185">Reference proteome</keyword>
<keyword evidence="2" id="KW-0472">Membrane</keyword>
<gene>
    <name evidence="3" type="ORF">SKAU_G00022700</name>
</gene>
<dbReference type="Proteomes" id="UP001152622">
    <property type="component" value="Chromosome 1"/>
</dbReference>
<proteinExistence type="predicted"/>
<dbReference type="AlphaFoldDB" id="A0A9Q1JEK3"/>
<feature type="transmembrane region" description="Helical" evidence="2">
    <location>
        <begin position="143"/>
        <end position="166"/>
    </location>
</feature>
<evidence type="ECO:0000256" key="2">
    <source>
        <dbReference type="SAM" id="Phobius"/>
    </source>
</evidence>
<dbReference type="SUPFAM" id="SSF81321">
    <property type="entry name" value="Family A G protein-coupled receptor-like"/>
    <property type="match status" value="1"/>
</dbReference>
<evidence type="ECO:0000313" key="3">
    <source>
        <dbReference type="EMBL" id="KAJ8381492.1"/>
    </source>
</evidence>
<accession>A0A9Q1JEK3</accession>
<dbReference type="CDD" id="cd00637">
    <property type="entry name" value="7tm_classA_rhodopsin-like"/>
    <property type="match status" value="1"/>
</dbReference>
<evidence type="ECO:0000313" key="4">
    <source>
        <dbReference type="Proteomes" id="UP001152622"/>
    </source>
</evidence>
<dbReference type="OrthoDB" id="2105199at2759"/>
<keyword evidence="2" id="KW-0812">Transmembrane</keyword>
<comment type="caution">
    <text evidence="3">The sequence shown here is derived from an EMBL/GenBank/DDBJ whole genome shotgun (WGS) entry which is preliminary data.</text>
</comment>
<protein>
    <recommendedName>
        <fullName evidence="5">G-protein coupled receptors family 1 profile domain-containing protein</fullName>
    </recommendedName>
</protein>